<keyword evidence="3" id="KW-0732">Signal</keyword>
<dbReference type="InterPro" id="IPR015500">
    <property type="entry name" value="Peptidase_S8_subtilisin-rel"/>
</dbReference>
<dbReference type="InterPro" id="IPR000209">
    <property type="entry name" value="Peptidase_S8/S53_dom"/>
</dbReference>
<dbReference type="EMBL" id="JACGWN010000011">
    <property type="protein sequence ID" value="KAL0421169.1"/>
    <property type="molecule type" value="Genomic_DNA"/>
</dbReference>
<evidence type="ECO:0000256" key="5">
    <source>
        <dbReference type="ARBA" id="ARBA00022825"/>
    </source>
</evidence>
<feature type="domain" description="Peptidase S8/S53" evidence="7">
    <location>
        <begin position="11"/>
        <end position="359"/>
    </location>
</feature>
<comment type="similarity">
    <text evidence="1 6">Belongs to the peptidase S8 family.</text>
</comment>
<organism evidence="9">
    <name type="scientific">Sesamum latifolium</name>
    <dbReference type="NCBI Taxonomy" id="2727402"/>
    <lineage>
        <taxon>Eukaryota</taxon>
        <taxon>Viridiplantae</taxon>
        <taxon>Streptophyta</taxon>
        <taxon>Embryophyta</taxon>
        <taxon>Tracheophyta</taxon>
        <taxon>Spermatophyta</taxon>
        <taxon>Magnoliopsida</taxon>
        <taxon>eudicotyledons</taxon>
        <taxon>Gunneridae</taxon>
        <taxon>Pentapetalae</taxon>
        <taxon>asterids</taxon>
        <taxon>lamiids</taxon>
        <taxon>Lamiales</taxon>
        <taxon>Pedaliaceae</taxon>
        <taxon>Sesamum</taxon>
    </lineage>
</organism>
<evidence type="ECO:0000256" key="6">
    <source>
        <dbReference type="PROSITE-ProRule" id="PRU01240"/>
    </source>
</evidence>
<dbReference type="InterPro" id="IPR023828">
    <property type="entry name" value="Peptidase_S8_Ser-AS"/>
</dbReference>
<keyword evidence="2 9" id="KW-0645">Protease</keyword>
<dbReference type="PRINTS" id="PR00723">
    <property type="entry name" value="SUBTILISIN"/>
</dbReference>
<feature type="domain" description="Inhibitor I9" evidence="8">
    <location>
        <begin position="485"/>
        <end position="564"/>
    </location>
</feature>
<evidence type="ECO:0000256" key="1">
    <source>
        <dbReference type="ARBA" id="ARBA00011073"/>
    </source>
</evidence>
<keyword evidence="5" id="KW-0720">Serine protease</keyword>
<keyword evidence="4" id="KW-0378">Hydrolase</keyword>
<dbReference type="PROSITE" id="PS00138">
    <property type="entry name" value="SUBTILASE_SER"/>
    <property type="match status" value="1"/>
</dbReference>
<dbReference type="GO" id="GO:0006508">
    <property type="term" value="P:proteolysis"/>
    <property type="evidence" value="ECO:0007669"/>
    <property type="project" value="UniProtKB-KW"/>
</dbReference>
<dbReference type="PROSITE" id="PS51892">
    <property type="entry name" value="SUBTILASE"/>
    <property type="match status" value="2"/>
</dbReference>
<reference evidence="9" key="2">
    <citation type="journal article" date="2024" name="Plant">
        <title>Genomic evolution and insights into agronomic trait innovations of Sesamum species.</title>
        <authorList>
            <person name="Miao H."/>
            <person name="Wang L."/>
            <person name="Qu L."/>
            <person name="Liu H."/>
            <person name="Sun Y."/>
            <person name="Le M."/>
            <person name="Wang Q."/>
            <person name="Wei S."/>
            <person name="Zheng Y."/>
            <person name="Lin W."/>
            <person name="Duan Y."/>
            <person name="Cao H."/>
            <person name="Xiong S."/>
            <person name="Wang X."/>
            <person name="Wei L."/>
            <person name="Li C."/>
            <person name="Ma Q."/>
            <person name="Ju M."/>
            <person name="Zhao R."/>
            <person name="Li G."/>
            <person name="Mu C."/>
            <person name="Tian Q."/>
            <person name="Mei H."/>
            <person name="Zhang T."/>
            <person name="Gao T."/>
            <person name="Zhang H."/>
        </authorList>
    </citation>
    <scope>NUCLEOTIDE SEQUENCE</scope>
    <source>
        <strain evidence="9">KEN1</strain>
    </source>
</reference>
<dbReference type="InterPro" id="IPR036852">
    <property type="entry name" value="Peptidase_S8/S53_dom_sf"/>
</dbReference>
<dbReference type="Gene3D" id="3.40.50.200">
    <property type="entry name" value="Peptidase S8/S53 domain"/>
    <property type="match status" value="2"/>
</dbReference>
<dbReference type="InterPro" id="IPR010259">
    <property type="entry name" value="S8pro/Inhibitor_I9"/>
</dbReference>
<dbReference type="Gene3D" id="3.30.70.80">
    <property type="entry name" value="Peptidase S8 propeptide/proteinase inhibitor I9"/>
    <property type="match status" value="1"/>
</dbReference>
<evidence type="ECO:0000259" key="8">
    <source>
        <dbReference type="Pfam" id="PF05922"/>
    </source>
</evidence>
<comment type="caution">
    <text evidence="6">Lacks conserved residue(s) required for the propagation of feature annotation.</text>
</comment>
<evidence type="ECO:0000259" key="7">
    <source>
        <dbReference type="Pfam" id="PF00082"/>
    </source>
</evidence>
<dbReference type="Pfam" id="PF05922">
    <property type="entry name" value="Inhibitor_I9"/>
    <property type="match status" value="1"/>
</dbReference>
<dbReference type="AlphaFoldDB" id="A0AAW2UWM9"/>
<sequence>MQVSRALQGTARGGIPSARIAAYKVCGEGCRDADILADFDDAIADGVDITTISIGSTKAINMRYDGIAIGSLHAMQKGILTVHSAGNGGIFPGSVISVAPWLFTIGASSIDRGIVTRVSLGNGKTIVGKAVNPFKMNGTEFPLVYGKDVTSECNETQARFCSAGCLDRKLVNGKIVLCDSNNGVKVALSAGAAGTIVKSRVAYDVSFVVPLPASALLIDDLKLVKDYINSTNAARAFISTSESIKNTNAPLVASFSSKGPNPIISDILKPDITAPGVEILAAYSPVGSASSFVPDKGSANYSILSGTSMSCPHAAGAAAYVKSVHPDWSPSAIKSAIMTTAWPMDPTKHKEEEFSYGAGHLNPINATNPGLVYETNEQDYIKLLCNIGYTIESIRKLFNNNNINCTGRVDATINDFNYPSISLKVKRINKPANFNITVEPGTLSFKQLNEKKSFVVTVKGDRITSMISASLVWSDGIHSVRSPIVYVVYMGSLPQGDYSTHESNKLQEQHIKMLQEVVDGSFLSHALVRSYKRSFNGFAASLTNQEQQRLASFSDVVSIFPSRTLWPQTTRSWDYMGLKENVKPNPDTGSDIVIGVLDSGIWPESESFSDKGFGPIPAKWKGVCNGGKNFTCNKKLVGARFYSTSVTDGSARDLNGHGTHTASTAAGNYVRNASFYGIAQGTARGGIPSARIAAYKVCGEGCRDLDILAAFDDAIADGVDIITISIGSSIAINMRYDSIAIGSLHATQKGILTVHSAGNDGFFPGSVVSVAPWLFTIGASSIDRGIVTKVSLGNGKKQ</sequence>
<protein>
    <submittedName>
        <fullName evidence="9">Subtilisin-like protease SBT4.3</fullName>
    </submittedName>
</protein>
<dbReference type="InterPro" id="IPR045051">
    <property type="entry name" value="SBT"/>
</dbReference>
<dbReference type="PANTHER" id="PTHR10795">
    <property type="entry name" value="PROPROTEIN CONVERTASE SUBTILISIN/KEXIN"/>
    <property type="match status" value="1"/>
</dbReference>
<dbReference type="InterPro" id="IPR037045">
    <property type="entry name" value="S8pro/Inhibitor_I9_sf"/>
</dbReference>
<dbReference type="FunFam" id="3.40.50.200:FF:000006">
    <property type="entry name" value="Subtilisin-like protease SBT1.5"/>
    <property type="match status" value="1"/>
</dbReference>
<reference evidence="9" key="1">
    <citation type="submission" date="2020-06" db="EMBL/GenBank/DDBJ databases">
        <authorList>
            <person name="Li T."/>
            <person name="Hu X."/>
            <person name="Zhang T."/>
            <person name="Song X."/>
            <person name="Zhang H."/>
            <person name="Dai N."/>
            <person name="Sheng W."/>
            <person name="Hou X."/>
            <person name="Wei L."/>
        </authorList>
    </citation>
    <scope>NUCLEOTIDE SEQUENCE</scope>
    <source>
        <strain evidence="9">KEN1</strain>
        <tissue evidence="9">Leaf</tissue>
    </source>
</reference>
<evidence type="ECO:0000256" key="2">
    <source>
        <dbReference type="ARBA" id="ARBA00022670"/>
    </source>
</evidence>
<proteinExistence type="inferred from homology"/>
<evidence type="ECO:0000256" key="3">
    <source>
        <dbReference type="ARBA" id="ARBA00022729"/>
    </source>
</evidence>
<gene>
    <name evidence="9" type="ORF">Slati_3139800</name>
</gene>
<name>A0AAW2UWM9_9LAMI</name>
<accession>A0AAW2UWM9</accession>
<dbReference type="Pfam" id="PF00082">
    <property type="entry name" value="Peptidase_S8"/>
    <property type="match status" value="2"/>
</dbReference>
<dbReference type="Gene3D" id="3.50.30.30">
    <property type="match status" value="1"/>
</dbReference>
<feature type="domain" description="Peptidase S8/S53" evidence="7">
    <location>
        <begin position="589"/>
        <end position="762"/>
    </location>
</feature>
<evidence type="ECO:0000313" key="9">
    <source>
        <dbReference type="EMBL" id="KAL0421169.1"/>
    </source>
</evidence>
<dbReference type="GO" id="GO:0004252">
    <property type="term" value="F:serine-type endopeptidase activity"/>
    <property type="evidence" value="ECO:0007669"/>
    <property type="project" value="InterPro"/>
</dbReference>
<comment type="caution">
    <text evidence="9">The sequence shown here is derived from an EMBL/GenBank/DDBJ whole genome shotgun (WGS) entry which is preliminary data.</text>
</comment>
<evidence type="ECO:0000256" key="4">
    <source>
        <dbReference type="ARBA" id="ARBA00022801"/>
    </source>
</evidence>
<dbReference type="CDD" id="cd02120">
    <property type="entry name" value="PA_subtilisin_like"/>
    <property type="match status" value="1"/>
</dbReference>
<dbReference type="SUPFAM" id="SSF52743">
    <property type="entry name" value="Subtilisin-like"/>
    <property type="match status" value="2"/>
</dbReference>